<reference evidence="7" key="1">
    <citation type="submission" date="2018-06" db="EMBL/GenBank/DDBJ databases">
        <authorList>
            <person name="Zhirakovskaya E."/>
        </authorList>
    </citation>
    <scope>NUCLEOTIDE SEQUENCE</scope>
</reference>
<dbReference type="PANTHER" id="PTHR43229">
    <property type="entry name" value="NODULATION PROTEIN J"/>
    <property type="match status" value="1"/>
</dbReference>
<dbReference type="GO" id="GO:0043190">
    <property type="term" value="C:ATP-binding cassette (ABC) transporter complex"/>
    <property type="evidence" value="ECO:0007669"/>
    <property type="project" value="InterPro"/>
</dbReference>
<feature type="transmembrane region" description="Helical" evidence="5">
    <location>
        <begin position="63"/>
        <end position="83"/>
    </location>
</feature>
<proteinExistence type="predicted"/>
<keyword evidence="2 5" id="KW-0812">Transmembrane</keyword>
<feature type="transmembrane region" description="Helical" evidence="5">
    <location>
        <begin position="103"/>
        <end position="128"/>
    </location>
</feature>
<feature type="transmembrane region" description="Helical" evidence="5">
    <location>
        <begin position="237"/>
        <end position="255"/>
    </location>
</feature>
<protein>
    <recommendedName>
        <fullName evidence="6">ABC transmembrane type-2 domain-containing protein</fullName>
    </recommendedName>
</protein>
<feature type="transmembrane region" description="Helical" evidence="5">
    <location>
        <begin position="21"/>
        <end position="43"/>
    </location>
</feature>
<dbReference type="InterPro" id="IPR047817">
    <property type="entry name" value="ABC2_TM_bact-type"/>
</dbReference>
<dbReference type="AlphaFoldDB" id="A0A3B0RJZ2"/>
<keyword evidence="4 5" id="KW-0472">Membrane</keyword>
<feature type="transmembrane region" description="Helical" evidence="5">
    <location>
        <begin position="171"/>
        <end position="188"/>
    </location>
</feature>
<dbReference type="InterPro" id="IPR000412">
    <property type="entry name" value="ABC_2_transport"/>
</dbReference>
<accession>A0A3B0RJZ2</accession>
<keyword evidence="3 5" id="KW-1133">Transmembrane helix</keyword>
<gene>
    <name evidence="7" type="ORF">MNBD_ACTINO02-2298</name>
</gene>
<sequence>MSTFTLVRRQIKYQNLVFWRNPAAAFFTVVFPLMFFFVFTLIFGNEEIPGSGVTTAQFYGPTLAVFAAVSATYTNLAIGTAIARDDGLLKRVRSTPMPPWVYLAGRIGSAIEIAFISAGIMLGVGVLFYGVNIYAVSLLGALITFVIGIAVFAVLGLLLAGLSPNGNTAPALTNATLLPLAFISDVFIPPSANAPAWLSTVADLFPLRHFAVSFGKAFNPLETTGASVGDFFDLKSLGVMLLWGVVGAILALRFFKWNPQAGSKPSKRRRGRTRT</sequence>
<evidence type="ECO:0000259" key="6">
    <source>
        <dbReference type="PROSITE" id="PS51012"/>
    </source>
</evidence>
<dbReference type="InterPro" id="IPR051784">
    <property type="entry name" value="Nod_factor_ABC_transporter"/>
</dbReference>
<feature type="domain" description="ABC transmembrane type-2" evidence="6">
    <location>
        <begin position="23"/>
        <end position="258"/>
    </location>
</feature>
<name>A0A3B0RJZ2_9ZZZZ</name>
<evidence type="ECO:0000256" key="1">
    <source>
        <dbReference type="ARBA" id="ARBA00004141"/>
    </source>
</evidence>
<dbReference type="InterPro" id="IPR013525">
    <property type="entry name" value="ABC2_TM"/>
</dbReference>
<evidence type="ECO:0000256" key="2">
    <source>
        <dbReference type="ARBA" id="ARBA00022692"/>
    </source>
</evidence>
<dbReference type="PANTHER" id="PTHR43229:SF2">
    <property type="entry name" value="NODULATION PROTEIN J"/>
    <property type="match status" value="1"/>
</dbReference>
<dbReference type="EMBL" id="UOEK01000023">
    <property type="protein sequence ID" value="VAV92277.1"/>
    <property type="molecule type" value="Genomic_DNA"/>
</dbReference>
<feature type="transmembrane region" description="Helical" evidence="5">
    <location>
        <begin position="134"/>
        <end position="159"/>
    </location>
</feature>
<evidence type="ECO:0000256" key="5">
    <source>
        <dbReference type="SAM" id="Phobius"/>
    </source>
</evidence>
<evidence type="ECO:0000256" key="3">
    <source>
        <dbReference type="ARBA" id="ARBA00022989"/>
    </source>
</evidence>
<comment type="subcellular location">
    <subcellularLocation>
        <location evidence="1">Membrane</location>
        <topology evidence="1">Multi-pass membrane protein</topology>
    </subcellularLocation>
</comment>
<dbReference type="GO" id="GO:0140359">
    <property type="term" value="F:ABC-type transporter activity"/>
    <property type="evidence" value="ECO:0007669"/>
    <property type="project" value="InterPro"/>
</dbReference>
<dbReference type="PIRSF" id="PIRSF006648">
    <property type="entry name" value="DrrB"/>
    <property type="match status" value="1"/>
</dbReference>
<dbReference type="PROSITE" id="PS51012">
    <property type="entry name" value="ABC_TM2"/>
    <property type="match status" value="1"/>
</dbReference>
<organism evidence="7">
    <name type="scientific">hydrothermal vent metagenome</name>
    <dbReference type="NCBI Taxonomy" id="652676"/>
    <lineage>
        <taxon>unclassified sequences</taxon>
        <taxon>metagenomes</taxon>
        <taxon>ecological metagenomes</taxon>
    </lineage>
</organism>
<evidence type="ECO:0000256" key="4">
    <source>
        <dbReference type="ARBA" id="ARBA00023136"/>
    </source>
</evidence>
<evidence type="ECO:0000313" key="7">
    <source>
        <dbReference type="EMBL" id="VAV92277.1"/>
    </source>
</evidence>
<dbReference type="Pfam" id="PF01061">
    <property type="entry name" value="ABC2_membrane"/>
    <property type="match status" value="1"/>
</dbReference>